<comment type="caution">
    <text evidence="6">The sequence shown here is derived from an EMBL/GenBank/DDBJ whole genome shotgun (WGS) entry which is preliminary data.</text>
</comment>
<proteinExistence type="predicted"/>
<name>A0ABU1MUL5_9CAUL</name>
<evidence type="ECO:0000259" key="5">
    <source>
        <dbReference type="Pfam" id="PF18120"/>
    </source>
</evidence>
<gene>
    <name evidence="6" type="ORF">J2800_000575</name>
</gene>
<dbReference type="InterPro" id="IPR040719">
    <property type="entry name" value="DUF5597"/>
</dbReference>
<keyword evidence="2" id="KW-0326">Glycosidase</keyword>
<evidence type="ECO:0000256" key="3">
    <source>
        <dbReference type="SAM" id="SignalP"/>
    </source>
</evidence>
<dbReference type="SUPFAM" id="SSF51445">
    <property type="entry name" value="(Trans)glycosidases"/>
    <property type="match status" value="1"/>
</dbReference>
<protein>
    <submittedName>
        <fullName evidence="6">Beta-galactosidase GanA</fullName>
    </submittedName>
</protein>
<keyword evidence="3" id="KW-0732">Signal</keyword>
<dbReference type="Gene3D" id="3.20.20.80">
    <property type="entry name" value="Glycosidases"/>
    <property type="match status" value="1"/>
</dbReference>
<dbReference type="EMBL" id="JAVDRL010000002">
    <property type="protein sequence ID" value="MDR6529851.1"/>
    <property type="molecule type" value="Genomic_DNA"/>
</dbReference>
<evidence type="ECO:0000256" key="2">
    <source>
        <dbReference type="ARBA" id="ARBA00023295"/>
    </source>
</evidence>
<dbReference type="Pfam" id="PF02449">
    <property type="entry name" value="Glyco_hydro_42"/>
    <property type="match status" value="1"/>
</dbReference>
<reference evidence="6 7" key="1">
    <citation type="submission" date="2023-07" db="EMBL/GenBank/DDBJ databases">
        <title>Sorghum-associated microbial communities from plants grown in Nebraska, USA.</title>
        <authorList>
            <person name="Schachtman D."/>
        </authorList>
    </citation>
    <scope>NUCLEOTIDE SEQUENCE [LARGE SCALE GENOMIC DNA]</scope>
    <source>
        <strain evidence="6 7">DS2154</strain>
    </source>
</reference>
<sequence>MTLWNSSCRRRTPRVTAGLAALVLALAGGAATAAETPQANPVPRIVTRDGRHALFVDGAPFLMLGAQVNNSSNYPDMLPEVWPTIKRIHANTVEVPVAWEQIEPVEGQFDFSFVDTLVEQARANKVRLVLLWFGTWKNTGPSYTPEWVKLDGKRFPRMITASGQPHYVLSPHSRTTLEADKRAFVKLMEHIRQIDPQNTIIMIQPENEVGSYGSVRDFSPAAQKLFDGPVPAALLKRLGKSPGSWKAVFGTDADEYFNAWSIAAYVEEIAKAGKAVKPLPMYMNAALASAFGRQPATTYASGGPVHHVIDVYKAAAPSIDLVAPDIYVRDHAAYLAYLDFYARPDNALFVPETGNDTEFARYFFATIGKGAIGFSPFGMDDTGYYNYPLGAKDFDESKAKLFARNYTLFEPMAREWAALAFAGKTWGVSEPTDPKANHTQVMELGPYRAVATFGQWQFGGDKPTGNPQPVGGAAIAELGPGDYLLTGFNTRVKFEPSKPESGQMLRVEEGRFENGKWIFRRVWNGDQTDNGLNLVDRQQVLRIKFGAAQGAAIIPVGNPN</sequence>
<accession>A0ABU1MUL5</accession>
<evidence type="ECO:0000313" key="7">
    <source>
        <dbReference type="Proteomes" id="UP001262754"/>
    </source>
</evidence>
<feature type="signal peptide" evidence="3">
    <location>
        <begin position="1"/>
        <end position="33"/>
    </location>
</feature>
<organism evidence="6 7">
    <name type="scientific">Caulobacter rhizosphaerae</name>
    <dbReference type="NCBI Taxonomy" id="2010972"/>
    <lineage>
        <taxon>Bacteria</taxon>
        <taxon>Pseudomonadati</taxon>
        <taxon>Pseudomonadota</taxon>
        <taxon>Alphaproteobacteria</taxon>
        <taxon>Caulobacterales</taxon>
        <taxon>Caulobacteraceae</taxon>
        <taxon>Caulobacter</taxon>
    </lineage>
</organism>
<dbReference type="Gene3D" id="2.60.220.20">
    <property type="entry name" value="putative beta-Galactosidase from caulobacter crescentus"/>
    <property type="match status" value="1"/>
</dbReference>
<feature type="domain" description="DUF5597" evidence="5">
    <location>
        <begin position="402"/>
        <end position="534"/>
    </location>
</feature>
<evidence type="ECO:0000313" key="6">
    <source>
        <dbReference type="EMBL" id="MDR6529851.1"/>
    </source>
</evidence>
<evidence type="ECO:0000256" key="1">
    <source>
        <dbReference type="ARBA" id="ARBA00022801"/>
    </source>
</evidence>
<keyword evidence="7" id="KW-1185">Reference proteome</keyword>
<dbReference type="Pfam" id="PF18120">
    <property type="entry name" value="DUF5597"/>
    <property type="match status" value="1"/>
</dbReference>
<dbReference type="RefSeq" id="WP_310029074.1">
    <property type="nucleotide sequence ID" value="NZ_JAVDRL010000002.1"/>
</dbReference>
<feature type="domain" description="Glycoside hydrolase family 42 N-terminal" evidence="4">
    <location>
        <begin position="84"/>
        <end position="226"/>
    </location>
</feature>
<dbReference type="Proteomes" id="UP001262754">
    <property type="component" value="Unassembled WGS sequence"/>
</dbReference>
<dbReference type="InterPro" id="IPR013529">
    <property type="entry name" value="Glyco_hydro_42_N"/>
</dbReference>
<dbReference type="InterPro" id="IPR017853">
    <property type="entry name" value="GH"/>
</dbReference>
<evidence type="ECO:0000259" key="4">
    <source>
        <dbReference type="Pfam" id="PF02449"/>
    </source>
</evidence>
<feature type="chain" id="PRO_5046745760" evidence="3">
    <location>
        <begin position="34"/>
        <end position="560"/>
    </location>
</feature>
<keyword evidence="1" id="KW-0378">Hydrolase</keyword>